<evidence type="ECO:0000313" key="3">
    <source>
        <dbReference type="EMBL" id="OWW20826.1"/>
    </source>
</evidence>
<name>A0A254TDV1_9BURK</name>
<feature type="chain" id="PRO_5012806932" evidence="2">
    <location>
        <begin position="27"/>
        <end position="325"/>
    </location>
</feature>
<feature type="signal peptide" evidence="2">
    <location>
        <begin position="1"/>
        <end position="26"/>
    </location>
</feature>
<proteinExistence type="inferred from homology"/>
<dbReference type="Gene3D" id="3.40.190.150">
    <property type="entry name" value="Bordetella uptake gene, domain 1"/>
    <property type="match status" value="1"/>
</dbReference>
<keyword evidence="2" id="KW-0732">Signal</keyword>
<keyword evidence="4" id="KW-1185">Reference proteome</keyword>
<dbReference type="InterPro" id="IPR042100">
    <property type="entry name" value="Bug_dom1"/>
</dbReference>
<dbReference type="CDD" id="cd13578">
    <property type="entry name" value="PBP2_Bug27"/>
    <property type="match status" value="1"/>
</dbReference>
<evidence type="ECO:0000256" key="2">
    <source>
        <dbReference type="SAM" id="SignalP"/>
    </source>
</evidence>
<dbReference type="OrthoDB" id="9125369at2"/>
<dbReference type="AlphaFoldDB" id="A0A254TDV1"/>
<dbReference type="Proteomes" id="UP000197535">
    <property type="component" value="Unassembled WGS sequence"/>
</dbReference>
<protein>
    <submittedName>
        <fullName evidence="3">MFS transporter</fullName>
    </submittedName>
</protein>
<dbReference type="PANTHER" id="PTHR42928:SF5">
    <property type="entry name" value="BLR1237 PROTEIN"/>
    <property type="match status" value="1"/>
</dbReference>
<evidence type="ECO:0000256" key="1">
    <source>
        <dbReference type="ARBA" id="ARBA00006987"/>
    </source>
</evidence>
<dbReference type="RefSeq" id="WP_088707688.1">
    <property type="nucleotide sequence ID" value="NZ_LSTO01000001.1"/>
</dbReference>
<dbReference type="PANTHER" id="PTHR42928">
    <property type="entry name" value="TRICARBOXYLATE-BINDING PROTEIN"/>
    <property type="match status" value="1"/>
</dbReference>
<reference evidence="3 4" key="1">
    <citation type="submission" date="2016-02" db="EMBL/GenBank/DDBJ databases">
        <authorList>
            <person name="Wen L."/>
            <person name="He K."/>
            <person name="Yang H."/>
        </authorList>
    </citation>
    <scope>NUCLEOTIDE SEQUENCE [LARGE SCALE GENOMIC DNA]</scope>
    <source>
        <strain evidence="3 4">TSA40</strain>
    </source>
</reference>
<comment type="caution">
    <text evidence="3">The sequence shown here is derived from an EMBL/GenBank/DDBJ whole genome shotgun (WGS) entry which is preliminary data.</text>
</comment>
<dbReference type="SUPFAM" id="SSF53850">
    <property type="entry name" value="Periplasmic binding protein-like II"/>
    <property type="match status" value="1"/>
</dbReference>
<comment type="similarity">
    <text evidence="1">Belongs to the UPF0065 (bug) family.</text>
</comment>
<dbReference type="PIRSF" id="PIRSF017082">
    <property type="entry name" value="YflP"/>
    <property type="match status" value="1"/>
</dbReference>
<dbReference type="EMBL" id="LSTO01000001">
    <property type="protein sequence ID" value="OWW20826.1"/>
    <property type="molecule type" value="Genomic_DNA"/>
</dbReference>
<dbReference type="InterPro" id="IPR005064">
    <property type="entry name" value="BUG"/>
</dbReference>
<sequence>MTRAVKILSAAIAGAALICGAAQAQAQAYPNKPIRIVVPYTPGGFNDTMARVVGKKLQDAWGQPVIVDNRPGGGTIIGTEHVAKSAPDGYTLLVVGFPLPVNQYLFKKLPYDTAKDIAPIVLGGQSPSVMVVNASSQYKTAKDVVAAAKAAPGKLNYGSSGNGTSNHLIMAYFMNSAGIDMTQVPYKGSAPMVTALLGNEVDVNFDNLPHVQPHVKAGKMRALAITSAKRSPLAPNVPTVAELGWPGFEVQVFYGFAAPARTPPEIVNKLNAEINKILAMDDVKKTFLDAGVEPLGGSVQQFNTFFQEQSDKWNKVIREAKIQPE</sequence>
<dbReference type="Gene3D" id="3.40.190.10">
    <property type="entry name" value="Periplasmic binding protein-like II"/>
    <property type="match status" value="1"/>
</dbReference>
<evidence type="ECO:0000313" key="4">
    <source>
        <dbReference type="Proteomes" id="UP000197535"/>
    </source>
</evidence>
<organism evidence="3 4">
    <name type="scientific">Noviherbaspirillum denitrificans</name>
    <dbReference type="NCBI Taxonomy" id="1968433"/>
    <lineage>
        <taxon>Bacteria</taxon>
        <taxon>Pseudomonadati</taxon>
        <taxon>Pseudomonadota</taxon>
        <taxon>Betaproteobacteria</taxon>
        <taxon>Burkholderiales</taxon>
        <taxon>Oxalobacteraceae</taxon>
        <taxon>Noviherbaspirillum</taxon>
    </lineage>
</organism>
<dbReference type="Pfam" id="PF03401">
    <property type="entry name" value="TctC"/>
    <property type="match status" value="1"/>
</dbReference>
<gene>
    <name evidence="3" type="ORF">AYR66_16470</name>
</gene>
<accession>A0A254TDV1</accession>